<dbReference type="Gene3D" id="3.40.50.1000">
    <property type="entry name" value="HAD superfamily/HAD-like"/>
    <property type="match status" value="1"/>
</dbReference>
<protein>
    <submittedName>
        <fullName evidence="2">Haloacid dehalogenase-like hydrolase</fullName>
    </submittedName>
</protein>
<sequence length="313" mass="35483">MIKKNLTSSIILVMMLLITPCVSAQTYRQIKGWSKEVNDRLEDFLNSTITMKIRKVAVFDGDGTVMGQVPHYLADEALYQYADEHFKGKTDKFSKEKMAILNRMVKDGNNVGKPYVEDRVHFLAGLTPEEILEMGYACYQTSYRNKFYPEMKQLIANLKEYGFEVWILTASPEFLYQKFLAEELGIPEVNILGVKSVVVDGKLTDDIILPIPQDDGKANVIPTFIKTRPLVVGGNSRGDMDMLNQSCGLKIVVNPDDKTVRGKEDGPMNGYTVKGYWEKEGALIVKCHDVREPGLRFHTEEWGIRENVSNPKE</sequence>
<evidence type="ECO:0000313" key="2">
    <source>
        <dbReference type="EMBL" id="RGV23612.1"/>
    </source>
</evidence>
<dbReference type="PANTHER" id="PTHR43344">
    <property type="entry name" value="PHOSPHOSERINE PHOSPHATASE"/>
    <property type="match status" value="1"/>
</dbReference>
<evidence type="ECO:0000313" key="3">
    <source>
        <dbReference type="Proteomes" id="UP000283426"/>
    </source>
</evidence>
<keyword evidence="1" id="KW-0732">Signal</keyword>
<accession>A0A1Y3YFK7</accession>
<evidence type="ECO:0000256" key="1">
    <source>
        <dbReference type="SAM" id="SignalP"/>
    </source>
</evidence>
<reference evidence="2 3" key="1">
    <citation type="submission" date="2018-08" db="EMBL/GenBank/DDBJ databases">
        <title>A genome reference for cultivated species of the human gut microbiota.</title>
        <authorList>
            <person name="Zou Y."/>
            <person name="Xue W."/>
            <person name="Luo G."/>
        </authorList>
    </citation>
    <scope>NUCLEOTIDE SEQUENCE [LARGE SCALE GENOMIC DNA]</scope>
    <source>
        <strain evidence="2 3">AF14-6AC</strain>
    </source>
</reference>
<name>A0A1Y3YFK7_9BACT</name>
<feature type="chain" id="PRO_5030037886" evidence="1">
    <location>
        <begin position="25"/>
        <end position="313"/>
    </location>
</feature>
<dbReference type="EMBL" id="QRYW01000027">
    <property type="protein sequence ID" value="RGV23612.1"/>
    <property type="molecule type" value="Genomic_DNA"/>
</dbReference>
<organism evidence="2 3">
    <name type="scientific">Odoribacter splanchnicus</name>
    <dbReference type="NCBI Taxonomy" id="28118"/>
    <lineage>
        <taxon>Bacteria</taxon>
        <taxon>Pseudomonadati</taxon>
        <taxon>Bacteroidota</taxon>
        <taxon>Bacteroidia</taxon>
        <taxon>Bacteroidales</taxon>
        <taxon>Odoribacteraceae</taxon>
        <taxon>Odoribacter</taxon>
    </lineage>
</organism>
<keyword evidence="2" id="KW-0378">Hydrolase</keyword>
<comment type="caution">
    <text evidence="2">The sequence shown here is derived from an EMBL/GenBank/DDBJ whole genome shotgun (WGS) entry which is preliminary data.</text>
</comment>
<feature type="signal peptide" evidence="1">
    <location>
        <begin position="1"/>
        <end position="24"/>
    </location>
</feature>
<dbReference type="InterPro" id="IPR036412">
    <property type="entry name" value="HAD-like_sf"/>
</dbReference>
<dbReference type="InterPro" id="IPR050582">
    <property type="entry name" value="HAD-like_SerB"/>
</dbReference>
<dbReference type="InterPro" id="IPR023214">
    <property type="entry name" value="HAD_sf"/>
</dbReference>
<dbReference type="AlphaFoldDB" id="A0A1Y3YFK7"/>
<gene>
    <name evidence="2" type="ORF">DWW24_13085</name>
</gene>
<dbReference type="GO" id="GO:0016787">
    <property type="term" value="F:hydrolase activity"/>
    <property type="evidence" value="ECO:0007669"/>
    <property type="project" value="UniProtKB-KW"/>
</dbReference>
<dbReference type="Proteomes" id="UP000283426">
    <property type="component" value="Unassembled WGS sequence"/>
</dbReference>
<dbReference type="RefSeq" id="WP_022160624.1">
    <property type="nucleotide sequence ID" value="NZ_CABJFF010000003.1"/>
</dbReference>
<dbReference type="SUPFAM" id="SSF56784">
    <property type="entry name" value="HAD-like"/>
    <property type="match status" value="1"/>
</dbReference>
<dbReference type="Pfam" id="PF12710">
    <property type="entry name" value="HAD"/>
    <property type="match status" value="1"/>
</dbReference>
<proteinExistence type="predicted"/>